<reference evidence="2" key="2">
    <citation type="submission" date="2020-09" db="EMBL/GenBank/DDBJ databases">
        <authorList>
            <person name="Sun Q."/>
            <person name="Ohkuma M."/>
        </authorList>
    </citation>
    <scope>NUCLEOTIDE SEQUENCE</scope>
    <source>
        <strain evidence="2">JCM 13064</strain>
    </source>
</reference>
<dbReference type="EMBL" id="BMNT01000006">
    <property type="protein sequence ID" value="GGK72940.1"/>
    <property type="molecule type" value="Genomic_DNA"/>
</dbReference>
<dbReference type="Proteomes" id="UP000645217">
    <property type="component" value="Unassembled WGS sequence"/>
</dbReference>
<name>A0A917QWA3_9ACTN</name>
<dbReference type="AlphaFoldDB" id="A0A917QWA3"/>
<feature type="compositionally biased region" description="Basic and acidic residues" evidence="1">
    <location>
        <begin position="232"/>
        <end position="244"/>
    </location>
</feature>
<accession>A0A917QWA3</accession>
<protein>
    <submittedName>
        <fullName evidence="2">Uncharacterized protein</fullName>
    </submittedName>
</protein>
<sequence length="525" mass="55909">MIGAGHGGAVGEQAASVFEVQRPHVPQRLAGDAEGLATGGEDAHLRAFGQDAVGEPGRGLDHVLAVVQDDQPGGGSETGHQAGRRIGRLRGRRVLDAQRAARGVANAQSRQHRLRHVIGVAHRGQLGQPYTGGQARGHGLAGFDGQARLARPAGPEQGDQPMPVEQVGSVPEILLPADEAGQPRPEVPLPDVRHGTATRPASGGGPRLWCFLLRPHEREDVRGPGRPGCRGDVPRRRGEGADAGERDMVAAEHGEVQGREFGRGVGAEPVGEQVARRLVGRDRLHPAPAGVQGAHQQGVPPFAQRVGGDQRGQFGEHAGVLAEQQPGLQAVLHRGLAQPVEPGDLGVGHPGAREVEVGGTAPEGQCLFERARRPRQVAAIERGAACGGKSGEPVDVHLIRRYNQSVTRRFGGHQTASQDGAQARDQSLQRVADAAGRSCVPHSGDEHVHRHDAARVEQQRCEQRAQPSPAYRQGRAVVSDFERAEQREAHACFGLRRIHASILADPAARRGRRFGRWVRTPSERA</sequence>
<feature type="compositionally biased region" description="Polar residues" evidence="1">
    <location>
        <begin position="414"/>
        <end position="429"/>
    </location>
</feature>
<keyword evidence="3" id="KW-1185">Reference proteome</keyword>
<feature type="region of interest" description="Disordered" evidence="1">
    <location>
        <begin position="411"/>
        <end position="447"/>
    </location>
</feature>
<proteinExistence type="predicted"/>
<reference evidence="2" key="1">
    <citation type="journal article" date="2014" name="Int. J. Syst. Evol. Microbiol.">
        <title>Complete genome sequence of Corynebacterium casei LMG S-19264T (=DSM 44701T), isolated from a smear-ripened cheese.</title>
        <authorList>
            <consortium name="US DOE Joint Genome Institute (JGI-PGF)"/>
            <person name="Walter F."/>
            <person name="Albersmeier A."/>
            <person name="Kalinowski J."/>
            <person name="Ruckert C."/>
        </authorList>
    </citation>
    <scope>NUCLEOTIDE SEQUENCE</scope>
    <source>
        <strain evidence="2">JCM 13064</strain>
    </source>
</reference>
<gene>
    <name evidence="2" type="ORF">GCM10007964_14720</name>
</gene>
<feature type="region of interest" description="Disordered" evidence="1">
    <location>
        <begin position="221"/>
        <end position="244"/>
    </location>
</feature>
<comment type="caution">
    <text evidence="2">The sequence shown here is derived from an EMBL/GenBank/DDBJ whole genome shotgun (WGS) entry which is preliminary data.</text>
</comment>
<evidence type="ECO:0000256" key="1">
    <source>
        <dbReference type="SAM" id="MobiDB-lite"/>
    </source>
</evidence>
<organism evidence="2 3">
    <name type="scientific">Sphaerisporangium melleum</name>
    <dbReference type="NCBI Taxonomy" id="321316"/>
    <lineage>
        <taxon>Bacteria</taxon>
        <taxon>Bacillati</taxon>
        <taxon>Actinomycetota</taxon>
        <taxon>Actinomycetes</taxon>
        <taxon>Streptosporangiales</taxon>
        <taxon>Streptosporangiaceae</taxon>
        <taxon>Sphaerisporangium</taxon>
    </lineage>
</organism>
<evidence type="ECO:0000313" key="3">
    <source>
        <dbReference type="Proteomes" id="UP000645217"/>
    </source>
</evidence>
<evidence type="ECO:0000313" key="2">
    <source>
        <dbReference type="EMBL" id="GGK72940.1"/>
    </source>
</evidence>